<evidence type="ECO:0000256" key="1">
    <source>
        <dbReference type="SAM" id="MobiDB-lite"/>
    </source>
</evidence>
<evidence type="ECO:0000313" key="2">
    <source>
        <dbReference type="EMBL" id="GER23905.1"/>
    </source>
</evidence>
<reference evidence="2 3" key="1">
    <citation type="submission" date="2019-09" db="EMBL/GenBank/DDBJ databases">
        <title>Arthrobacter zafarii sp. nov., a moderately thermotolerant and halotolerant actinobacterium isolated from Cholistan desert soil of Pakistan.</title>
        <authorList>
            <person name="Amin A."/>
            <person name="Ahmed I."/>
            <person name="Khalid N."/>
            <person name="Schumann P."/>
            <person name="Busse H.J."/>
            <person name="Khan I.U."/>
            <person name="Li S."/>
            <person name="Li W.J."/>
        </authorList>
    </citation>
    <scope>NUCLEOTIDE SEQUENCE [LARGE SCALE GENOMIC DNA]</scope>
    <source>
        <strain evidence="2 3">NCCP-1664</strain>
    </source>
</reference>
<feature type="region of interest" description="Disordered" evidence="1">
    <location>
        <begin position="31"/>
        <end position="53"/>
    </location>
</feature>
<dbReference type="InterPro" id="IPR015943">
    <property type="entry name" value="WD40/YVTN_repeat-like_dom_sf"/>
</dbReference>
<protein>
    <submittedName>
        <fullName evidence="2">Uncharacterized protein</fullName>
    </submittedName>
</protein>
<comment type="caution">
    <text evidence="2">The sequence shown here is derived from an EMBL/GenBank/DDBJ whole genome shotgun (WGS) entry which is preliminary data.</text>
</comment>
<dbReference type="AlphaFoldDB" id="A0A5A7NSR8"/>
<dbReference type="SUPFAM" id="SSF75011">
    <property type="entry name" value="3-carboxy-cis,cis-mucoante lactonizing enzyme"/>
    <property type="match status" value="1"/>
</dbReference>
<keyword evidence="3" id="KW-1185">Reference proteome</keyword>
<dbReference type="EMBL" id="BKDJ01000013">
    <property type="protein sequence ID" value="GER23905.1"/>
    <property type="molecule type" value="Genomic_DNA"/>
</dbReference>
<accession>A0A5A7NSR8</accession>
<organism evidence="2 3">
    <name type="scientific">Zafaria cholistanensis</name>
    <dbReference type="NCBI Taxonomy" id="1682741"/>
    <lineage>
        <taxon>Bacteria</taxon>
        <taxon>Bacillati</taxon>
        <taxon>Actinomycetota</taxon>
        <taxon>Actinomycetes</taxon>
        <taxon>Micrococcales</taxon>
        <taxon>Micrococcaceae</taxon>
        <taxon>Zafaria</taxon>
    </lineage>
</organism>
<dbReference type="Pfam" id="PF10282">
    <property type="entry name" value="Lactonase"/>
    <property type="match status" value="1"/>
</dbReference>
<dbReference type="Proteomes" id="UP000325307">
    <property type="component" value="Unassembled WGS sequence"/>
</dbReference>
<dbReference type="Gene3D" id="2.130.10.10">
    <property type="entry name" value="YVTN repeat-like/Quinoprotein amine dehydrogenase"/>
    <property type="match status" value="1"/>
</dbReference>
<proteinExistence type="predicted"/>
<gene>
    <name evidence="2" type="ORF">NCCP1664_24000</name>
</gene>
<evidence type="ECO:0000313" key="3">
    <source>
        <dbReference type="Proteomes" id="UP000325307"/>
    </source>
</evidence>
<sequence length="67" mass="7074">MPASWTGTGGIHPRFIVLGPDGESIFAANEKSGTIQRFGPDRSAGSPGIREEVPRTDSPVCIVFVGF</sequence>
<name>A0A5A7NSR8_9MICC</name>
<dbReference type="InterPro" id="IPR019405">
    <property type="entry name" value="Lactonase_7-beta_prop"/>
</dbReference>